<organism evidence="1 2">
    <name type="scientific">Ilex paraguariensis</name>
    <name type="common">yerba mate</name>
    <dbReference type="NCBI Taxonomy" id="185542"/>
    <lineage>
        <taxon>Eukaryota</taxon>
        <taxon>Viridiplantae</taxon>
        <taxon>Streptophyta</taxon>
        <taxon>Embryophyta</taxon>
        <taxon>Tracheophyta</taxon>
        <taxon>Spermatophyta</taxon>
        <taxon>Magnoliopsida</taxon>
        <taxon>eudicotyledons</taxon>
        <taxon>Gunneridae</taxon>
        <taxon>Pentapetalae</taxon>
        <taxon>asterids</taxon>
        <taxon>campanulids</taxon>
        <taxon>Aquifoliales</taxon>
        <taxon>Aquifoliaceae</taxon>
        <taxon>Ilex</taxon>
    </lineage>
</organism>
<accession>A0ABC8V554</accession>
<evidence type="ECO:0008006" key="3">
    <source>
        <dbReference type="Google" id="ProtNLM"/>
    </source>
</evidence>
<dbReference type="AlphaFoldDB" id="A0ABC8V554"/>
<reference evidence="1 2" key="1">
    <citation type="submission" date="2024-02" db="EMBL/GenBank/DDBJ databases">
        <authorList>
            <person name="Vignale AGUSTIN F."/>
            <person name="Sosa J E."/>
            <person name="Modenutti C."/>
        </authorList>
    </citation>
    <scope>NUCLEOTIDE SEQUENCE [LARGE SCALE GENOMIC DNA]</scope>
</reference>
<protein>
    <recommendedName>
        <fullName evidence="3">Secreted protein</fullName>
    </recommendedName>
</protein>
<proteinExistence type="predicted"/>
<evidence type="ECO:0000313" key="1">
    <source>
        <dbReference type="EMBL" id="CAK9188493.1"/>
    </source>
</evidence>
<dbReference type="Proteomes" id="UP001642360">
    <property type="component" value="Unassembled WGS sequence"/>
</dbReference>
<comment type="caution">
    <text evidence="1">The sequence shown here is derived from an EMBL/GenBank/DDBJ whole genome shotgun (WGS) entry which is preliminary data.</text>
</comment>
<dbReference type="EMBL" id="CAUOFW020010501">
    <property type="protein sequence ID" value="CAK9188493.1"/>
    <property type="molecule type" value="Genomic_DNA"/>
</dbReference>
<evidence type="ECO:0000313" key="2">
    <source>
        <dbReference type="Proteomes" id="UP001642360"/>
    </source>
</evidence>
<sequence length="82" mass="8828">MRCLFSKCDAFQIALSSVASLSLAELVNFSFGLGQSNERSLSNHGHNDSSTVGLRRREGAGAALRIHRSSSGPWNCSARRSC</sequence>
<keyword evidence="2" id="KW-1185">Reference proteome</keyword>
<name>A0ABC8V554_9AQUA</name>
<gene>
    <name evidence="1" type="ORF">ILEXP_LOCUS59175</name>
</gene>